<dbReference type="Proteomes" id="UP001210809">
    <property type="component" value="Unassembled WGS sequence"/>
</dbReference>
<accession>A0AAW6CW02</accession>
<organism evidence="1 2">
    <name type="scientific">[Eubacterium] siraeum</name>
    <dbReference type="NCBI Taxonomy" id="39492"/>
    <lineage>
        <taxon>Bacteria</taxon>
        <taxon>Bacillati</taxon>
        <taxon>Bacillota</taxon>
        <taxon>Clostridia</taxon>
        <taxon>Eubacteriales</taxon>
        <taxon>Oscillospiraceae</taxon>
        <taxon>Oscillospiraceae incertae sedis</taxon>
    </lineage>
</organism>
<proteinExistence type="predicted"/>
<comment type="caution">
    <text evidence="1">The sequence shown here is derived from an EMBL/GenBank/DDBJ whole genome shotgun (WGS) entry which is preliminary data.</text>
</comment>
<evidence type="ECO:0008006" key="3">
    <source>
        <dbReference type="Google" id="ProtNLM"/>
    </source>
</evidence>
<protein>
    <recommendedName>
        <fullName evidence="3">Phage major tail protein, TP901-1 family</fullName>
    </recommendedName>
</protein>
<evidence type="ECO:0000313" key="1">
    <source>
        <dbReference type="EMBL" id="MDB8002589.1"/>
    </source>
</evidence>
<sequence>MANKTGVYPVYENQFKIDKTGGTGATAENLVTIADMESFSVSIDGNVEEWKPFDQEGWTRRLVTGKALTVSVSGKRNIGDAGNDYVAGLALKTGADSHTTVVWTFPSGATLTIPCVINVTEWESGDSTAVAPLAFDIMSDGKPTFTDAEA</sequence>
<dbReference type="EMBL" id="JAQLXW010000001">
    <property type="protein sequence ID" value="MDB8002589.1"/>
    <property type="molecule type" value="Genomic_DNA"/>
</dbReference>
<dbReference type="NCBIfam" id="NF047353">
    <property type="entry name" value="tube_lmo2291"/>
    <property type="match status" value="1"/>
</dbReference>
<evidence type="ECO:0000313" key="2">
    <source>
        <dbReference type="Proteomes" id="UP001210809"/>
    </source>
</evidence>
<reference evidence="1" key="1">
    <citation type="submission" date="2023-01" db="EMBL/GenBank/DDBJ databases">
        <title>Human gut microbiome strain richness.</title>
        <authorList>
            <person name="Chen-Liaw A."/>
        </authorList>
    </citation>
    <scope>NUCLEOTIDE SEQUENCE</scope>
    <source>
        <strain evidence="1">1001283st1_G1_1001283B150217_161031</strain>
    </source>
</reference>
<name>A0AAW6CW02_9FIRM</name>
<gene>
    <name evidence="1" type="ORF">PNE09_00760</name>
</gene>
<dbReference type="AlphaFoldDB" id="A0AAW6CW02"/>